<evidence type="ECO:0000313" key="7">
    <source>
        <dbReference type="Proteomes" id="UP000549457"/>
    </source>
</evidence>
<dbReference type="GO" id="GO:0005524">
    <property type="term" value="F:ATP binding"/>
    <property type="evidence" value="ECO:0007669"/>
    <property type="project" value="UniProtKB-KW"/>
</dbReference>
<dbReference type="InterPro" id="IPR003593">
    <property type="entry name" value="AAA+_ATPase"/>
</dbReference>
<gene>
    <name evidence="6" type="ORF">HNP73_003136</name>
</gene>
<keyword evidence="4 6" id="KW-0067">ATP-binding</keyword>
<dbReference type="PANTHER" id="PTHR42788:SF13">
    <property type="entry name" value="ALIPHATIC SULFONATES IMPORT ATP-BINDING PROTEIN SSUB"/>
    <property type="match status" value="1"/>
</dbReference>
<protein>
    <submittedName>
        <fullName evidence="6">NitT/TauT family transport system ATP-binding protein</fullName>
    </submittedName>
</protein>
<comment type="caution">
    <text evidence="6">The sequence shown here is derived from an EMBL/GenBank/DDBJ whole genome shotgun (WGS) entry which is preliminary data.</text>
</comment>
<sequence>MGALPSRFLQPITNRSARAAARGEGISLTGVSKTYRGRGTEVEALRDLNLDCPEGSFTALIGPSGCGKSTALRISLGLESHDGGTVRVAGKTPAEATRSGLTGVAFQDAALLPWRSVRKNIALPLEVLRRDPRAHEEQIAGLIRLVGLDGYENALPGELSGGMRQRVAIARSLITAPQVLFLDEPFGALDQIRRRSMNVELQRIWLETGSTALLVTHGIDEAVFLADRVVVMHANPGRVVAVIDVPFERPRTPDLFSMPEFHRLADHIAEVLHGT</sequence>
<accession>A0A840SJB5</accession>
<dbReference type="PANTHER" id="PTHR42788">
    <property type="entry name" value="TAURINE IMPORT ATP-BINDING PROTEIN-RELATED"/>
    <property type="match status" value="1"/>
</dbReference>
<comment type="similarity">
    <text evidence="1">Belongs to the ABC transporter superfamily.</text>
</comment>
<dbReference type="PROSITE" id="PS00211">
    <property type="entry name" value="ABC_TRANSPORTER_1"/>
    <property type="match status" value="1"/>
</dbReference>
<evidence type="ECO:0000256" key="2">
    <source>
        <dbReference type="ARBA" id="ARBA00022448"/>
    </source>
</evidence>
<keyword evidence="3" id="KW-0547">Nucleotide-binding</keyword>
<dbReference type="InterPro" id="IPR017871">
    <property type="entry name" value="ABC_transporter-like_CS"/>
</dbReference>
<evidence type="ECO:0000313" key="6">
    <source>
        <dbReference type="EMBL" id="MBB5223189.1"/>
    </source>
</evidence>
<dbReference type="Pfam" id="PF00005">
    <property type="entry name" value="ABC_tran"/>
    <property type="match status" value="1"/>
</dbReference>
<dbReference type="InterPro" id="IPR050166">
    <property type="entry name" value="ABC_transporter_ATP-bind"/>
</dbReference>
<dbReference type="Proteomes" id="UP000549457">
    <property type="component" value="Unassembled WGS sequence"/>
</dbReference>
<keyword evidence="2" id="KW-0813">Transport</keyword>
<dbReference type="GO" id="GO:0016887">
    <property type="term" value="F:ATP hydrolysis activity"/>
    <property type="evidence" value="ECO:0007669"/>
    <property type="project" value="InterPro"/>
</dbReference>
<dbReference type="CDD" id="cd03293">
    <property type="entry name" value="ABC_NrtD_SsuB_transporters"/>
    <property type="match status" value="1"/>
</dbReference>
<dbReference type="EMBL" id="JACHFM010000003">
    <property type="protein sequence ID" value="MBB5223189.1"/>
    <property type="molecule type" value="Genomic_DNA"/>
</dbReference>
<dbReference type="InterPro" id="IPR003439">
    <property type="entry name" value="ABC_transporter-like_ATP-bd"/>
</dbReference>
<reference evidence="6 7" key="1">
    <citation type="submission" date="2020-08" db="EMBL/GenBank/DDBJ databases">
        <title>Genomic Encyclopedia of Type Strains, Phase IV (KMG-IV): sequencing the most valuable type-strain genomes for metagenomic binning, comparative biology and taxonomic classification.</title>
        <authorList>
            <person name="Goeker M."/>
        </authorList>
    </citation>
    <scope>NUCLEOTIDE SEQUENCE [LARGE SCALE GENOMIC DNA]</scope>
    <source>
        <strain evidence="6 7">DSM 101730</strain>
    </source>
</reference>
<evidence type="ECO:0000256" key="1">
    <source>
        <dbReference type="ARBA" id="ARBA00005417"/>
    </source>
</evidence>
<dbReference type="SMART" id="SM00382">
    <property type="entry name" value="AAA"/>
    <property type="match status" value="1"/>
</dbReference>
<evidence type="ECO:0000259" key="5">
    <source>
        <dbReference type="PROSITE" id="PS50893"/>
    </source>
</evidence>
<organism evidence="6 7">
    <name type="scientific">Amaricoccus macauensis</name>
    <dbReference type="NCBI Taxonomy" id="57001"/>
    <lineage>
        <taxon>Bacteria</taxon>
        <taxon>Pseudomonadati</taxon>
        <taxon>Pseudomonadota</taxon>
        <taxon>Alphaproteobacteria</taxon>
        <taxon>Rhodobacterales</taxon>
        <taxon>Paracoccaceae</taxon>
        <taxon>Amaricoccus</taxon>
    </lineage>
</organism>
<dbReference type="SUPFAM" id="SSF52540">
    <property type="entry name" value="P-loop containing nucleoside triphosphate hydrolases"/>
    <property type="match status" value="1"/>
</dbReference>
<name>A0A840SJB5_9RHOB</name>
<dbReference type="RefSeq" id="WP_184151581.1">
    <property type="nucleotide sequence ID" value="NZ_JACHFM010000003.1"/>
</dbReference>
<evidence type="ECO:0000256" key="3">
    <source>
        <dbReference type="ARBA" id="ARBA00022741"/>
    </source>
</evidence>
<evidence type="ECO:0000256" key="4">
    <source>
        <dbReference type="ARBA" id="ARBA00022840"/>
    </source>
</evidence>
<keyword evidence="7" id="KW-1185">Reference proteome</keyword>
<dbReference type="AlphaFoldDB" id="A0A840SJB5"/>
<feature type="domain" description="ABC transporter" evidence="5">
    <location>
        <begin position="26"/>
        <end position="259"/>
    </location>
</feature>
<dbReference type="Gene3D" id="3.40.50.300">
    <property type="entry name" value="P-loop containing nucleotide triphosphate hydrolases"/>
    <property type="match status" value="1"/>
</dbReference>
<dbReference type="PROSITE" id="PS50893">
    <property type="entry name" value="ABC_TRANSPORTER_2"/>
    <property type="match status" value="1"/>
</dbReference>
<dbReference type="InterPro" id="IPR027417">
    <property type="entry name" value="P-loop_NTPase"/>
</dbReference>
<proteinExistence type="inferred from homology"/>